<accession>A0AAV2TI33</accession>
<comment type="subcellular location">
    <subcellularLocation>
        <location evidence="1">Nucleus</location>
    </subcellularLocation>
</comment>
<evidence type="ECO:0000256" key="2">
    <source>
        <dbReference type="ARBA" id="ARBA00022884"/>
    </source>
</evidence>
<evidence type="ECO:0000259" key="6">
    <source>
        <dbReference type="PROSITE" id="PS50102"/>
    </source>
</evidence>
<gene>
    <name evidence="7" type="ORF">CDAUBV1_LOCUS10081</name>
</gene>
<dbReference type="SMART" id="SM00360">
    <property type="entry name" value="RRM"/>
    <property type="match status" value="1"/>
</dbReference>
<reference evidence="7" key="1">
    <citation type="submission" date="2024-06" db="EMBL/GenBank/DDBJ databases">
        <authorList>
            <person name="Liu X."/>
            <person name="Lenzi L."/>
            <person name="Haldenby T S."/>
            <person name="Uol C."/>
        </authorList>
    </citation>
    <scope>NUCLEOTIDE SEQUENCE</scope>
</reference>
<feature type="compositionally biased region" description="Basic residues" evidence="5">
    <location>
        <begin position="209"/>
        <end position="222"/>
    </location>
</feature>
<dbReference type="AlphaFoldDB" id="A0AAV2TI33"/>
<feature type="compositionally biased region" description="Low complexity" evidence="5">
    <location>
        <begin position="111"/>
        <end position="126"/>
    </location>
</feature>
<dbReference type="Proteomes" id="UP001497525">
    <property type="component" value="Unassembled WGS sequence"/>
</dbReference>
<proteinExistence type="predicted"/>
<dbReference type="PROSITE" id="PS50102">
    <property type="entry name" value="RRM"/>
    <property type="match status" value="1"/>
</dbReference>
<dbReference type="GO" id="GO:0003723">
    <property type="term" value="F:RNA binding"/>
    <property type="evidence" value="ECO:0007669"/>
    <property type="project" value="UniProtKB-UniRule"/>
</dbReference>
<feature type="compositionally biased region" description="Basic and acidic residues" evidence="5">
    <location>
        <begin position="99"/>
        <end position="108"/>
    </location>
</feature>
<comment type="caution">
    <text evidence="7">The sequence shown here is derived from an EMBL/GenBank/DDBJ whole genome shotgun (WGS) entry which is preliminary data.</text>
</comment>
<dbReference type="Pfam" id="PF00076">
    <property type="entry name" value="RRM_1"/>
    <property type="match status" value="1"/>
</dbReference>
<feature type="domain" description="RRM" evidence="6">
    <location>
        <begin position="11"/>
        <end position="84"/>
    </location>
</feature>
<sequence>MPRLDRECSGYRIFIGGLDSKVGKVDVEREFDRFGPILDVWVARNPPGFAFIVFKHSDDADRAVRRMHGSRPFGSRLRVERAVKDAGKNGGRRGRLRSRSHDWREHASTEQSSRSRQPPSRQRSQSFNERRGRQLHPCARPESNDANRRALSRPLNKRRDSPKPKSSRQPSKLTSAPIRKSFTSHRYDTSRRSRSRSSLSSRNSDRHTPARNHSHEARRRSISRGNSQSLSPCSPRSMDGEVKTADHSHSESRSSLKRNGRRPSLKAPSN</sequence>
<dbReference type="PANTHER" id="PTHR48038">
    <property type="entry name" value="RIBONUCLEOPROTEIN RB97D"/>
    <property type="match status" value="1"/>
</dbReference>
<dbReference type="GO" id="GO:0005634">
    <property type="term" value="C:nucleus"/>
    <property type="evidence" value="ECO:0007669"/>
    <property type="project" value="UniProtKB-SubCell"/>
</dbReference>
<dbReference type="InterPro" id="IPR035979">
    <property type="entry name" value="RBD_domain_sf"/>
</dbReference>
<name>A0AAV2TI33_CALDB</name>
<evidence type="ECO:0000313" key="7">
    <source>
        <dbReference type="EMBL" id="CAL5135977.1"/>
    </source>
</evidence>
<protein>
    <recommendedName>
        <fullName evidence="6">RRM domain-containing protein</fullName>
    </recommendedName>
</protein>
<dbReference type="CDD" id="cd12373">
    <property type="entry name" value="RRM_SRSF3_like"/>
    <property type="match status" value="1"/>
</dbReference>
<dbReference type="PANTHER" id="PTHR48038:SF3">
    <property type="entry name" value="SPLICING FACTOR, ARGININE_SERINE-RICH 1-RELATED"/>
    <property type="match status" value="1"/>
</dbReference>
<dbReference type="InterPro" id="IPR012677">
    <property type="entry name" value="Nucleotide-bd_a/b_plait_sf"/>
</dbReference>
<dbReference type="SUPFAM" id="SSF54928">
    <property type="entry name" value="RNA-binding domain, RBD"/>
    <property type="match status" value="1"/>
</dbReference>
<dbReference type="Gene3D" id="3.30.70.330">
    <property type="match status" value="1"/>
</dbReference>
<feature type="compositionally biased region" description="Basic and acidic residues" evidence="5">
    <location>
        <begin position="238"/>
        <end position="254"/>
    </location>
</feature>
<feature type="compositionally biased region" description="Basic residues" evidence="5">
    <location>
        <begin position="255"/>
        <end position="264"/>
    </location>
</feature>
<dbReference type="EMBL" id="CAXLJL010000279">
    <property type="protein sequence ID" value="CAL5135977.1"/>
    <property type="molecule type" value="Genomic_DNA"/>
</dbReference>
<feature type="region of interest" description="Disordered" evidence="5">
    <location>
        <begin position="79"/>
        <end position="270"/>
    </location>
</feature>
<organism evidence="7 8">
    <name type="scientific">Calicophoron daubneyi</name>
    <name type="common">Rumen fluke</name>
    <name type="synonym">Paramphistomum daubneyi</name>
    <dbReference type="NCBI Taxonomy" id="300641"/>
    <lineage>
        <taxon>Eukaryota</taxon>
        <taxon>Metazoa</taxon>
        <taxon>Spiralia</taxon>
        <taxon>Lophotrochozoa</taxon>
        <taxon>Platyhelminthes</taxon>
        <taxon>Trematoda</taxon>
        <taxon>Digenea</taxon>
        <taxon>Plagiorchiida</taxon>
        <taxon>Pronocephalata</taxon>
        <taxon>Paramphistomoidea</taxon>
        <taxon>Paramphistomidae</taxon>
        <taxon>Calicophoron</taxon>
    </lineage>
</organism>
<keyword evidence="3" id="KW-0539">Nucleus</keyword>
<keyword evidence="2 4" id="KW-0694">RNA-binding</keyword>
<evidence type="ECO:0000313" key="8">
    <source>
        <dbReference type="Proteomes" id="UP001497525"/>
    </source>
</evidence>
<evidence type="ECO:0000256" key="5">
    <source>
        <dbReference type="SAM" id="MobiDB-lite"/>
    </source>
</evidence>
<evidence type="ECO:0000256" key="3">
    <source>
        <dbReference type="ARBA" id="ARBA00023242"/>
    </source>
</evidence>
<dbReference type="InterPro" id="IPR000504">
    <property type="entry name" value="RRM_dom"/>
</dbReference>
<evidence type="ECO:0000256" key="1">
    <source>
        <dbReference type="ARBA" id="ARBA00004123"/>
    </source>
</evidence>
<evidence type="ECO:0000256" key="4">
    <source>
        <dbReference type="PROSITE-ProRule" id="PRU00176"/>
    </source>
</evidence>
<feature type="compositionally biased region" description="Polar residues" evidence="5">
    <location>
        <begin position="223"/>
        <end position="234"/>
    </location>
</feature>